<evidence type="ECO:0000313" key="2">
    <source>
        <dbReference type="Proteomes" id="UP000824782"/>
    </source>
</evidence>
<accession>A0AAV6YX55</accession>
<sequence>MLGVLGTLHACKSSRETLERSHTGNAIYVVNILAGRQVHEIYIIGNTVSVDRHCRTCRLRPSDVWLTCPGYSREIYVMVTVTVMVGIEEQRKRFLT</sequence>
<protein>
    <recommendedName>
        <fullName evidence="3">Secreted protein</fullName>
    </recommendedName>
</protein>
<reference evidence="1" key="1">
    <citation type="thesis" date="2020" institute="ProQuest LLC" country="789 East Eisenhower Parkway, Ann Arbor, MI, USA">
        <title>Comparative Genomics and Chromosome Evolution.</title>
        <authorList>
            <person name="Mudd A.B."/>
        </authorList>
    </citation>
    <scope>NUCLEOTIDE SEQUENCE</scope>
    <source>
        <strain evidence="1">237g6f4</strain>
        <tissue evidence="1">Blood</tissue>
    </source>
</reference>
<organism evidence="1 2">
    <name type="scientific">Engystomops pustulosus</name>
    <name type="common">Tungara frog</name>
    <name type="synonym">Physalaemus pustulosus</name>
    <dbReference type="NCBI Taxonomy" id="76066"/>
    <lineage>
        <taxon>Eukaryota</taxon>
        <taxon>Metazoa</taxon>
        <taxon>Chordata</taxon>
        <taxon>Craniata</taxon>
        <taxon>Vertebrata</taxon>
        <taxon>Euteleostomi</taxon>
        <taxon>Amphibia</taxon>
        <taxon>Batrachia</taxon>
        <taxon>Anura</taxon>
        <taxon>Neobatrachia</taxon>
        <taxon>Hyloidea</taxon>
        <taxon>Leptodactylidae</taxon>
        <taxon>Leiuperinae</taxon>
        <taxon>Engystomops</taxon>
    </lineage>
</organism>
<evidence type="ECO:0000313" key="1">
    <source>
        <dbReference type="EMBL" id="KAG8539789.1"/>
    </source>
</evidence>
<comment type="caution">
    <text evidence="1">The sequence shown here is derived from an EMBL/GenBank/DDBJ whole genome shotgun (WGS) entry which is preliminary data.</text>
</comment>
<proteinExistence type="predicted"/>
<dbReference type="Proteomes" id="UP000824782">
    <property type="component" value="Unassembled WGS sequence"/>
</dbReference>
<evidence type="ECO:0008006" key="3">
    <source>
        <dbReference type="Google" id="ProtNLM"/>
    </source>
</evidence>
<gene>
    <name evidence="1" type="ORF">GDO81_020354</name>
</gene>
<name>A0AAV6YX55_ENGPU</name>
<dbReference type="EMBL" id="WNYA01013009">
    <property type="protein sequence ID" value="KAG8539789.1"/>
    <property type="molecule type" value="Genomic_DNA"/>
</dbReference>
<keyword evidence="2" id="KW-1185">Reference proteome</keyword>
<dbReference type="AlphaFoldDB" id="A0AAV6YX55"/>